<evidence type="ECO:0000313" key="2">
    <source>
        <dbReference type="Proteomes" id="UP000606786"/>
    </source>
</evidence>
<organism evidence="1 2">
    <name type="scientific">Ceratitis capitata</name>
    <name type="common">Mediterranean fruit fly</name>
    <name type="synonym">Tephritis capitata</name>
    <dbReference type="NCBI Taxonomy" id="7213"/>
    <lineage>
        <taxon>Eukaryota</taxon>
        <taxon>Metazoa</taxon>
        <taxon>Ecdysozoa</taxon>
        <taxon>Arthropoda</taxon>
        <taxon>Hexapoda</taxon>
        <taxon>Insecta</taxon>
        <taxon>Pterygota</taxon>
        <taxon>Neoptera</taxon>
        <taxon>Endopterygota</taxon>
        <taxon>Diptera</taxon>
        <taxon>Brachycera</taxon>
        <taxon>Muscomorpha</taxon>
        <taxon>Tephritoidea</taxon>
        <taxon>Tephritidae</taxon>
        <taxon>Ceratitis</taxon>
        <taxon>Ceratitis</taxon>
    </lineage>
</organism>
<comment type="caution">
    <text evidence="1">The sequence shown here is derived from an EMBL/GenBank/DDBJ whole genome shotgun (WGS) entry which is preliminary data.</text>
</comment>
<gene>
    <name evidence="1" type="ORF">CCAP1982_LOCUS9677</name>
</gene>
<evidence type="ECO:0000313" key="1">
    <source>
        <dbReference type="EMBL" id="CAD7001179.1"/>
    </source>
</evidence>
<reference evidence="1" key="1">
    <citation type="submission" date="2020-11" db="EMBL/GenBank/DDBJ databases">
        <authorList>
            <person name="Whitehead M."/>
        </authorList>
    </citation>
    <scope>NUCLEOTIDE SEQUENCE</scope>
    <source>
        <strain evidence="1">EGII</strain>
    </source>
</reference>
<sequence>MHKNTNYQYHPNLGFWYCQRQISEHRQIEKREIHGKDSLQAAVKLNLVAEKISGAELNKLLRNAWVSVTGNKAHKVATLIEAFGCDQVEASDLEQEEPWEKPISDLREMIADLARSTAAIASTQSTAATISTPQRMEAPHQDIHQTPMYQVQDVIVPIPV</sequence>
<dbReference type="AlphaFoldDB" id="A0A811UQ00"/>
<proteinExistence type="predicted"/>
<dbReference type="Proteomes" id="UP000606786">
    <property type="component" value="Unassembled WGS sequence"/>
</dbReference>
<name>A0A811UQ00_CERCA</name>
<protein>
    <submittedName>
        <fullName evidence="1">(Mediterranean fruit fly) hypothetical protein</fullName>
    </submittedName>
</protein>
<accession>A0A811UQ00</accession>
<keyword evidence="2" id="KW-1185">Reference proteome</keyword>
<dbReference type="EMBL" id="CAJHJT010000023">
    <property type="protein sequence ID" value="CAD7001179.1"/>
    <property type="molecule type" value="Genomic_DNA"/>
</dbReference>